<protein>
    <recommendedName>
        <fullName evidence="3">TnsA endonuclease N-terminal domain-containing protein</fullName>
    </recommendedName>
</protein>
<proteinExistence type="predicted"/>
<evidence type="ECO:0000313" key="2">
    <source>
        <dbReference type="Proteomes" id="UP000309676"/>
    </source>
</evidence>
<dbReference type="OrthoDB" id="2591785at2"/>
<evidence type="ECO:0000313" key="1">
    <source>
        <dbReference type="EMBL" id="TLS50037.1"/>
    </source>
</evidence>
<gene>
    <name evidence="1" type="ORF">FE782_22125</name>
</gene>
<dbReference type="Proteomes" id="UP000309676">
    <property type="component" value="Unassembled WGS sequence"/>
</dbReference>
<dbReference type="EMBL" id="VCIW01000017">
    <property type="protein sequence ID" value="TLS50037.1"/>
    <property type="molecule type" value="Genomic_DNA"/>
</dbReference>
<name>A0A5R9G125_9BACL</name>
<dbReference type="RefSeq" id="WP_138196521.1">
    <property type="nucleotide sequence ID" value="NZ_VCIW01000017.1"/>
</dbReference>
<reference evidence="1 2" key="1">
    <citation type="submission" date="2019-05" db="EMBL/GenBank/DDBJ databases">
        <authorList>
            <person name="Narsing Rao M.P."/>
            <person name="Li W.J."/>
        </authorList>
    </citation>
    <scope>NUCLEOTIDE SEQUENCE [LARGE SCALE GENOMIC DNA]</scope>
    <source>
        <strain evidence="1 2">SYSU_K30003</strain>
    </source>
</reference>
<sequence>MDWRNKISWDHEDQLYAPKRKVHNKGSREFNHVIGSIPSRKMSRHISYESLWGEGLFYYFLEIDPLTVRYYPQPVIVHHQKVNRQFVLEKKEHVPDTLVFRRGSVPHLFQIKGGDEIIEQQPHLYRACLDYCNERGWKYSVERPKTLPKVVKDNLQIIMHFKNPRVDYPLWIPEILKKMAYYENPTVDYLARSFSAKTDFRNILPAIYHLIFLGELSTNILAPIGPSSVVRLGDLSQELLPYVGIGE</sequence>
<dbReference type="AlphaFoldDB" id="A0A5R9G125"/>
<organism evidence="1 2">
    <name type="scientific">Paenibacillus antri</name>
    <dbReference type="NCBI Taxonomy" id="2582848"/>
    <lineage>
        <taxon>Bacteria</taxon>
        <taxon>Bacillati</taxon>
        <taxon>Bacillota</taxon>
        <taxon>Bacilli</taxon>
        <taxon>Bacillales</taxon>
        <taxon>Paenibacillaceae</taxon>
        <taxon>Paenibacillus</taxon>
    </lineage>
</organism>
<evidence type="ECO:0008006" key="3">
    <source>
        <dbReference type="Google" id="ProtNLM"/>
    </source>
</evidence>
<comment type="caution">
    <text evidence="1">The sequence shown here is derived from an EMBL/GenBank/DDBJ whole genome shotgun (WGS) entry which is preliminary data.</text>
</comment>
<keyword evidence="2" id="KW-1185">Reference proteome</keyword>
<accession>A0A5R9G125</accession>